<accession>A0ABS8QN45</accession>
<organism evidence="3 4">
    <name type="scientific">Pseudomonas petroselini</name>
    <dbReference type="NCBI Taxonomy" id="2899822"/>
    <lineage>
        <taxon>Bacteria</taxon>
        <taxon>Pseudomonadati</taxon>
        <taxon>Pseudomonadota</taxon>
        <taxon>Gammaproteobacteria</taxon>
        <taxon>Pseudomonadales</taxon>
        <taxon>Pseudomonadaceae</taxon>
        <taxon>Pseudomonas</taxon>
    </lineage>
</organism>
<evidence type="ECO:0000313" key="3">
    <source>
        <dbReference type="EMBL" id="MCD7037061.1"/>
    </source>
</evidence>
<comment type="caution">
    <text evidence="3">The sequence shown here is derived from an EMBL/GenBank/DDBJ whole genome shotgun (WGS) entry which is preliminary data.</text>
</comment>
<reference evidence="3 4" key="1">
    <citation type="journal article" date="2022" name="Int. J. Syst. Evol. Microbiol.">
        <title>Pseudomonas petroselini sp. nov., a pathogen causing bacterial rot of parsley in Japan.</title>
        <authorList>
            <person name="Sawada H."/>
            <person name="Fujikawa T."/>
            <person name="Osada S."/>
            <person name="Satou M."/>
        </authorList>
    </citation>
    <scope>NUCLEOTIDE SEQUENCE [LARGE SCALE GENOMIC DNA]</scope>
    <source>
        <strain evidence="3 4">MAFF 311096</strain>
    </source>
</reference>
<dbReference type="EMBL" id="JAJOZI010000007">
    <property type="protein sequence ID" value="MCD7037061.1"/>
    <property type="molecule type" value="Genomic_DNA"/>
</dbReference>
<dbReference type="Pfam" id="PF14130">
    <property type="entry name" value="Cap4_nuclease"/>
    <property type="match status" value="1"/>
</dbReference>
<protein>
    <submittedName>
        <fullName evidence="3">DsDNA nuclease domain-containing protein</fullName>
    </submittedName>
</protein>
<dbReference type="InterPro" id="IPR014976">
    <property type="entry name" value="AbpA_HamA_C"/>
</dbReference>
<dbReference type="Pfam" id="PF08878">
    <property type="entry name" value="HamA"/>
    <property type="match status" value="1"/>
</dbReference>
<proteinExistence type="predicted"/>
<dbReference type="RefSeq" id="WP_231807525.1">
    <property type="nucleotide sequence ID" value="NZ_CP173614.1"/>
</dbReference>
<feature type="domain" description="CD-NTase associated protein 4-like DNA endonuclease" evidence="2">
    <location>
        <begin position="10"/>
        <end position="209"/>
    </location>
</feature>
<feature type="domain" description="Anti-bacteriophage protein A/HamA C-terminal" evidence="1">
    <location>
        <begin position="273"/>
        <end position="534"/>
    </location>
</feature>
<keyword evidence="4" id="KW-1185">Reference proteome</keyword>
<name>A0ABS8QN45_9PSED</name>
<evidence type="ECO:0000259" key="1">
    <source>
        <dbReference type="Pfam" id="PF08878"/>
    </source>
</evidence>
<evidence type="ECO:0000313" key="4">
    <source>
        <dbReference type="Proteomes" id="UP001154922"/>
    </source>
</evidence>
<sequence length="537" mass="60694">MVLINIPSNKGGPAARQGFKYQDHVAVSFILKMLRDSSYQHVECETADDIVLVSRQSGETVNEYIQVKTTEGDSKWNQSEATALDSGRADTSLLQKSLLCDCRPGKALFRMVTKRDTAKALNCFKLELEKRTQPDLATSRGTALAKKFKKTRSPMGRDFCYWADNFVWQICGDVDALESVNLRKLAEIIDLRGSWPTHKQQQAIYAEFLSWADDAATANVISESIQKVITRADAMDRLDAFLAAADSKNITYSKPYKSKPPPFLVEFHAATEEGLLRSLTGYDVQYDFGEWRQKELAEHLVQWLPEFCLQASEIVNFQVHHAQTILSKAIATFTQNGMERDKLIAELILHVILRNKENSEPIACKVFFASKTGLSEFGNAHIVQRSGEVDQLWLGLARMITVGTMDQTMAQVCSTLDSTINKAALTNEREIIISLREPNHLRSNSEEFNKALERNAPAEEMLKVLCFPVLLAYDSDALSSGYLSDYIDRLKHEINDHYSSLKVHLPKRMDQIRIAVFLVPIESIQNLIKEFNSRCRV</sequence>
<evidence type="ECO:0000259" key="2">
    <source>
        <dbReference type="Pfam" id="PF14130"/>
    </source>
</evidence>
<dbReference type="Proteomes" id="UP001154922">
    <property type="component" value="Unassembled WGS sequence"/>
</dbReference>
<gene>
    <name evidence="3" type="ORF">LRQ20_01640</name>
</gene>
<reference evidence="3 4" key="2">
    <citation type="journal article" date="2023" name="Plant Pathol.">
        <title>Dismantling and reorganizing Pseudomonas marginalis sensu#lato.</title>
        <authorList>
            <person name="Sawada H."/>
            <person name="Fujikawa T."/>
            <person name="Satou M."/>
        </authorList>
    </citation>
    <scope>NUCLEOTIDE SEQUENCE [LARGE SCALE GENOMIC DNA]</scope>
    <source>
        <strain evidence="3 4">MAFF 311096</strain>
    </source>
</reference>
<dbReference type="InterPro" id="IPR025382">
    <property type="entry name" value="Cap4-like_endonuclease_dom"/>
</dbReference>